<evidence type="ECO:0000313" key="1">
    <source>
        <dbReference type="EMBL" id="CUT98632.1"/>
    </source>
</evidence>
<dbReference type="EMBL" id="LN902842">
    <property type="protein sequence ID" value="CUT98632.1"/>
    <property type="molecule type" value="Genomic_DNA"/>
</dbReference>
<keyword evidence="2" id="KW-1185">Reference proteome</keyword>
<organism evidence="1 2">
    <name type="scientific">Echinococcus multilocularis</name>
    <name type="common">Fox tapeworm</name>
    <dbReference type="NCBI Taxonomy" id="6211"/>
    <lineage>
        <taxon>Eukaryota</taxon>
        <taxon>Metazoa</taxon>
        <taxon>Spiralia</taxon>
        <taxon>Lophotrochozoa</taxon>
        <taxon>Platyhelminthes</taxon>
        <taxon>Cestoda</taxon>
        <taxon>Eucestoda</taxon>
        <taxon>Cyclophyllidea</taxon>
        <taxon>Taeniidae</taxon>
        <taxon>Echinococcus</taxon>
    </lineage>
</organism>
<reference evidence="1" key="1">
    <citation type="journal article" date="2013" name="Nature">
        <title>The genomes of four tapeworm species reveal adaptations to parasitism.</title>
        <authorList>
            <person name="Tsai I.J."/>
            <person name="Zarowiecki M."/>
            <person name="Holroyd N."/>
            <person name="Garciarrubio A."/>
            <person name="Sanchez-Flores A."/>
            <person name="Brooks K.L."/>
            <person name="Tracey A."/>
            <person name="Bobes R.J."/>
            <person name="Fragoso G."/>
            <person name="Sciutto E."/>
            <person name="Aslett M."/>
            <person name="Beasley H."/>
            <person name="Bennett H.M."/>
            <person name="Cai J."/>
            <person name="Camicia F."/>
            <person name="Clark R."/>
            <person name="Cucher M."/>
            <person name="De Silva N."/>
            <person name="Day T.A."/>
            <person name="Deplazes P."/>
            <person name="Estrada K."/>
            <person name="Fernandez C."/>
            <person name="Holland P.W."/>
            <person name="Hou J."/>
            <person name="Hu S."/>
            <person name="Huckvale T."/>
            <person name="Hung S.S."/>
            <person name="Kamenetzky L."/>
            <person name="Keane J.A."/>
            <person name="Kiss F."/>
            <person name="Koziol U."/>
            <person name="Lambert O."/>
            <person name="Liu K."/>
            <person name="Luo X."/>
            <person name="Luo Y."/>
            <person name="Macchiaroli N."/>
            <person name="Nichol S."/>
            <person name="Paps J."/>
            <person name="Parkinson J."/>
            <person name="Pouchkina-Stantcheva N."/>
            <person name="Riddiford N."/>
            <person name="Rosenzvit M."/>
            <person name="Salinas G."/>
            <person name="Wasmuth J.D."/>
            <person name="Zamanian M."/>
            <person name="Zheng Y."/>
            <person name="Cai X."/>
            <person name="Soberon X."/>
            <person name="Olson P.D."/>
            <person name="Laclette J.P."/>
            <person name="Brehm K."/>
            <person name="Berriman M."/>
            <person name="Garciarrubio A."/>
            <person name="Bobes R.J."/>
            <person name="Fragoso G."/>
            <person name="Sanchez-Flores A."/>
            <person name="Estrada K."/>
            <person name="Cevallos M.A."/>
            <person name="Morett E."/>
            <person name="Gonzalez V."/>
            <person name="Portillo T."/>
            <person name="Ochoa-Leyva A."/>
            <person name="Jose M.V."/>
            <person name="Sciutto E."/>
            <person name="Landa A."/>
            <person name="Jimenez L."/>
            <person name="Valdes V."/>
            <person name="Carrero J.C."/>
            <person name="Larralde C."/>
            <person name="Morales-Montor J."/>
            <person name="Limon-Lason J."/>
            <person name="Soberon X."/>
            <person name="Laclette J.P."/>
        </authorList>
    </citation>
    <scope>NUCLEOTIDE SEQUENCE [LARGE SCALE GENOMIC DNA]</scope>
</reference>
<dbReference type="AlphaFoldDB" id="A0A0S4MIK9"/>
<accession>A0A0S4MIK9</accession>
<proteinExistence type="predicted"/>
<name>A0A0S4MIK9_ECHMU</name>
<reference evidence="1" key="2">
    <citation type="submission" date="2015-11" db="EMBL/GenBank/DDBJ databases">
        <authorList>
            <person name="Zhang Y."/>
            <person name="Guo Z."/>
        </authorList>
    </citation>
    <scope>NUCLEOTIDE SEQUENCE</scope>
</reference>
<protein>
    <submittedName>
        <fullName evidence="1">Proliferation-associated protein 2g4</fullName>
    </submittedName>
</protein>
<dbReference type="Proteomes" id="UP000017246">
    <property type="component" value="Unassembled WGS sequence"/>
</dbReference>
<sequence length="96" mass="10532">MFHNIVLRSIRIAFSKASKHQYSKSGDSMNLHVVEKALEAEVNMKRKILKFPWTFLSCEPIGCCLCALSVDASKADGNISASDIASDVLGEMLEGQ</sequence>
<evidence type="ECO:0000313" key="2">
    <source>
        <dbReference type="Proteomes" id="UP000017246"/>
    </source>
</evidence>